<evidence type="ECO:0000313" key="3">
    <source>
        <dbReference type="Proteomes" id="UP001501821"/>
    </source>
</evidence>
<evidence type="ECO:0000256" key="1">
    <source>
        <dbReference type="SAM" id="MobiDB-lite"/>
    </source>
</evidence>
<keyword evidence="3" id="KW-1185">Reference proteome</keyword>
<protein>
    <recommendedName>
        <fullName evidence="4">Lipoprotein</fullName>
    </recommendedName>
</protein>
<proteinExistence type="predicted"/>
<feature type="region of interest" description="Disordered" evidence="1">
    <location>
        <begin position="1"/>
        <end position="29"/>
    </location>
</feature>
<comment type="caution">
    <text evidence="2">The sequence shown here is derived from an EMBL/GenBank/DDBJ whole genome shotgun (WGS) entry which is preliminary data.</text>
</comment>
<accession>A0ABP7IIL1</accession>
<evidence type="ECO:0008006" key="4">
    <source>
        <dbReference type="Google" id="ProtNLM"/>
    </source>
</evidence>
<reference evidence="3" key="1">
    <citation type="journal article" date="2019" name="Int. J. Syst. Evol. Microbiol.">
        <title>The Global Catalogue of Microorganisms (GCM) 10K type strain sequencing project: providing services to taxonomists for standard genome sequencing and annotation.</title>
        <authorList>
            <consortium name="The Broad Institute Genomics Platform"/>
            <consortium name="The Broad Institute Genome Sequencing Center for Infectious Disease"/>
            <person name="Wu L."/>
            <person name="Ma J."/>
        </authorList>
    </citation>
    <scope>NUCLEOTIDE SEQUENCE [LARGE SCALE GENOMIC DNA]</scope>
    <source>
        <strain evidence="3">JCM 16953</strain>
    </source>
</reference>
<dbReference type="EMBL" id="BAABAH010000006">
    <property type="protein sequence ID" value="GAA3819262.1"/>
    <property type="molecule type" value="Genomic_DNA"/>
</dbReference>
<feature type="region of interest" description="Disordered" evidence="1">
    <location>
        <begin position="48"/>
        <end position="78"/>
    </location>
</feature>
<sequence length="197" mass="19918">MLGWVAPGRPLRRPPAPFPKGNSMTRLQRPATALGAAALLALSLTACGGSDDDSSSGSSDSTSAASDSTDAGGDVADAPADASKDDFCGAWNDVFDVLASTTTPDETAFGKFQDAVAHLGEVGTPAEVSADQRKGFEVFVDAIGNASYADVTKSDSDSLPGVSADEETQAEQFVQWAATEECASVPSGAPTAVPSPS</sequence>
<dbReference type="Proteomes" id="UP001501821">
    <property type="component" value="Unassembled WGS sequence"/>
</dbReference>
<organism evidence="2 3">
    <name type="scientific">Nocardioides panacisoli</name>
    <dbReference type="NCBI Taxonomy" id="627624"/>
    <lineage>
        <taxon>Bacteria</taxon>
        <taxon>Bacillati</taxon>
        <taxon>Actinomycetota</taxon>
        <taxon>Actinomycetes</taxon>
        <taxon>Propionibacteriales</taxon>
        <taxon>Nocardioidaceae</taxon>
        <taxon>Nocardioides</taxon>
    </lineage>
</organism>
<evidence type="ECO:0000313" key="2">
    <source>
        <dbReference type="EMBL" id="GAA3819262.1"/>
    </source>
</evidence>
<name>A0ABP7IIL1_9ACTN</name>
<gene>
    <name evidence="2" type="ORF">GCM10022242_21280</name>
</gene>